<protein>
    <submittedName>
        <fullName evidence="1">Uncharacterized protein</fullName>
    </submittedName>
</protein>
<evidence type="ECO:0000313" key="1">
    <source>
        <dbReference type="EMBL" id="KAJ7738077.1"/>
    </source>
</evidence>
<dbReference type="AlphaFoldDB" id="A0AAD7I9Z4"/>
<reference evidence="1" key="1">
    <citation type="submission" date="2023-03" db="EMBL/GenBank/DDBJ databases">
        <title>Massive genome expansion in bonnet fungi (Mycena s.s.) driven by repeated elements and novel gene families across ecological guilds.</title>
        <authorList>
            <consortium name="Lawrence Berkeley National Laboratory"/>
            <person name="Harder C.B."/>
            <person name="Miyauchi S."/>
            <person name="Viragh M."/>
            <person name="Kuo A."/>
            <person name="Thoen E."/>
            <person name="Andreopoulos B."/>
            <person name="Lu D."/>
            <person name="Skrede I."/>
            <person name="Drula E."/>
            <person name="Henrissat B."/>
            <person name="Morin E."/>
            <person name="Kohler A."/>
            <person name="Barry K."/>
            <person name="LaButti K."/>
            <person name="Morin E."/>
            <person name="Salamov A."/>
            <person name="Lipzen A."/>
            <person name="Mereny Z."/>
            <person name="Hegedus B."/>
            <person name="Baldrian P."/>
            <person name="Stursova M."/>
            <person name="Weitz H."/>
            <person name="Taylor A."/>
            <person name="Grigoriev I.V."/>
            <person name="Nagy L.G."/>
            <person name="Martin F."/>
            <person name="Kauserud H."/>
        </authorList>
    </citation>
    <scope>NUCLEOTIDE SEQUENCE</scope>
    <source>
        <strain evidence="1">CBHHK188m</strain>
    </source>
</reference>
<dbReference type="Proteomes" id="UP001215280">
    <property type="component" value="Unassembled WGS sequence"/>
</dbReference>
<keyword evidence="2" id="KW-1185">Reference proteome</keyword>
<evidence type="ECO:0000313" key="2">
    <source>
        <dbReference type="Proteomes" id="UP001215280"/>
    </source>
</evidence>
<dbReference type="EMBL" id="JARJLG010000139">
    <property type="protein sequence ID" value="KAJ7738077.1"/>
    <property type="molecule type" value="Genomic_DNA"/>
</dbReference>
<proteinExistence type="predicted"/>
<name>A0AAD7I9Z4_9AGAR</name>
<sequence>MKFHITSKTIQCTVRTLTFGGEMSLSWTHVIPVAAAVIEFVQQPSLIHLHLVGLTHLPIEKRVNHAGPTDGPDPGKSSTRALRRGIASNTSTSSAVAILHLTPPAPQGLRSNNLEIHDPHYAIQWLLDGLSTMVGSRLPDFEHRTIGSFPRRNANINGQGSQGAFQSVSEFMELGLPTLNTQGRRIPECVETGEVSEWDSR</sequence>
<gene>
    <name evidence="1" type="ORF">DFH07DRAFT_86601</name>
</gene>
<organism evidence="1 2">
    <name type="scientific">Mycena maculata</name>
    <dbReference type="NCBI Taxonomy" id="230809"/>
    <lineage>
        <taxon>Eukaryota</taxon>
        <taxon>Fungi</taxon>
        <taxon>Dikarya</taxon>
        <taxon>Basidiomycota</taxon>
        <taxon>Agaricomycotina</taxon>
        <taxon>Agaricomycetes</taxon>
        <taxon>Agaricomycetidae</taxon>
        <taxon>Agaricales</taxon>
        <taxon>Marasmiineae</taxon>
        <taxon>Mycenaceae</taxon>
        <taxon>Mycena</taxon>
    </lineage>
</organism>
<comment type="caution">
    <text evidence="1">The sequence shown here is derived from an EMBL/GenBank/DDBJ whole genome shotgun (WGS) entry which is preliminary data.</text>
</comment>
<accession>A0AAD7I9Z4</accession>